<feature type="transmembrane region" description="Helical" evidence="2">
    <location>
        <begin position="1091"/>
        <end position="1110"/>
    </location>
</feature>
<reference evidence="3" key="2">
    <citation type="submission" date="2013-10" db="EMBL/GenBank/DDBJ databases">
        <authorList>
            <person name="Aslett M."/>
        </authorList>
    </citation>
    <scope>NUCLEOTIDE SEQUENCE [LARGE SCALE GENOMIC DNA]</scope>
    <source>
        <strain evidence="3">Weybridge</strain>
    </source>
</reference>
<gene>
    <name evidence="3" type="ORF">EMWEY_00048700</name>
</gene>
<accession>U6M2H9</accession>
<dbReference type="GeneID" id="25338856"/>
<dbReference type="AlphaFoldDB" id="U6M2H9"/>
<feature type="region of interest" description="Disordered" evidence="1">
    <location>
        <begin position="1184"/>
        <end position="1239"/>
    </location>
</feature>
<evidence type="ECO:0000256" key="1">
    <source>
        <dbReference type="SAM" id="MobiDB-lite"/>
    </source>
</evidence>
<dbReference type="VEuPathDB" id="ToxoDB:EMWEY_00048700"/>
<reference evidence="3" key="1">
    <citation type="submission" date="2013-10" db="EMBL/GenBank/DDBJ databases">
        <title>Genomic analysis of the causative agents of coccidiosis in chickens.</title>
        <authorList>
            <person name="Reid A.J."/>
            <person name="Blake D."/>
            <person name="Billington K."/>
            <person name="Browne H."/>
            <person name="Dunn M."/>
            <person name="Hung S."/>
            <person name="Kawahara F."/>
            <person name="Miranda-Saavedra D."/>
            <person name="Mourier T."/>
            <person name="Nagra H."/>
            <person name="Otto T.D."/>
            <person name="Rawlings N."/>
            <person name="Sanchez A."/>
            <person name="Sanders M."/>
            <person name="Subramaniam C."/>
            <person name="Tay Y."/>
            <person name="Dear P."/>
            <person name="Doerig C."/>
            <person name="Gruber A."/>
            <person name="Parkinson J."/>
            <person name="Shirley M."/>
            <person name="Wan K.L."/>
            <person name="Berriman M."/>
            <person name="Tomley F."/>
            <person name="Pain A."/>
        </authorList>
    </citation>
    <scope>NUCLEOTIDE SEQUENCE [LARGE SCALE GENOMIC DNA]</scope>
    <source>
        <strain evidence="3">Weybridge</strain>
    </source>
</reference>
<dbReference type="EMBL" id="HG719530">
    <property type="protein sequence ID" value="CDJ58216.1"/>
    <property type="molecule type" value="Genomic_DNA"/>
</dbReference>
<evidence type="ECO:0000313" key="4">
    <source>
        <dbReference type="Proteomes" id="UP000030763"/>
    </source>
</evidence>
<dbReference type="OMA" id="IHTWETS"/>
<sequence length="1239" mass="137119">MREYRLHLRFLGRVVRQTIALATEALTAFLVCIILFPQQDLVVKWEHLHLCDDANCWLNAQVPLPTGLVLQVAALPKVELLEVLFAGNHSLASDYGVSYEPYGMYMDSGEPYSEPLLIDATDSGSIHIVYHHCPYTDAALRGWRFDGNSFVTANPDETPLLLKRRQKMCVARRVELRSDGEPEGSELTLTAGDRQEPRFFGYRIDEQGYIAYFVAFTRMLPSACVYLKCCVANSNLPCEIVFYDVRAPDILSRFEQVVGSPSVTLSQECPLCLHNGGEDGVPLEYFTSIEENQLSQDCPNLTPHTYGDSFVFLGPGKDGSRVHKHFAIGSLSNTLQIREFGRMTQVSVQYPNNLWLSRSGAFHENFYPPEAVRSYYIVRGAEYTVADDSRKKLQQVLFYYDSLSNAQENKGASFISSLKNPEVATTKIPDAIFAEHPTANDMTYFYSNPLDSPIRFVAGGGFQLPAGKFVTPAAIKGFCVAPVFYDQWAVIIALEEPVAVSKRQRQHASFHSRSSDSSWETTPLPWWDGTPFPQFSSSRPGQLLYMQIPISGTRSYNEMTLRVFNADAYRSFHCSAAGSTSVLLLHHDTVNHILHIEERFRDGSLREESQVEIRRVLHGSLLPTRTVTSLQKGPDSVLWINLLTTRRLSADESFYYAPADLPGRIASVQRATGFYAEGDCLGEWSPPFSSVTCSEFCVSLHAYRVKVAARGGAACAFQAGTELARHCLESPCSRVEIASIAVNKQSFETVHESAFAAVRVAQEFQPKVPVNPDPSEFVEYKHSEVLVRSTEDLDVGENPAELELWQDTLLDTSTQVPVGAAGDASATIEMKSAVDVWHLRIAFASAAGQSGSEAAQVGSFDFSISVVDDSGENIHTWETSVPPSPAAQSVWELMDVRLYRAKTITIKSAVPFRIGEVQVFGMPLDTCPTGGFLGPPTCTIPFVQRLKSHDSLDCQGAWSEWTACQADCRRKRHVRRLFSCLIKHGFLRTRLTRLVSVDANLLNVCHLRLINIYVANFRISKLPRGNRLAHALGIAAGLCKYFKRKRKGGFPANSSSMSLARVSVVSFPVPPDQPSSGEEDSTEENTLMRPIGGIFLVAAVGCVLLLLAGLESWRRWGTSTSAYREVLNIQRQRDLISARQQMMEYKKMIQEYKDQLEEEDWGSETGALVDSGGQGGSFFLQNDVAAPAAGREEPRDASSIHSSEASEPLKTQSGSGIQSSESGSEAKEEGASMEGCEPS</sequence>
<dbReference type="Proteomes" id="UP000030763">
    <property type="component" value="Unassembled WGS sequence"/>
</dbReference>
<evidence type="ECO:0000256" key="2">
    <source>
        <dbReference type="SAM" id="Phobius"/>
    </source>
</evidence>
<dbReference type="RefSeq" id="XP_013334862.1">
    <property type="nucleotide sequence ID" value="XM_013479408.1"/>
</dbReference>
<organism evidence="3 4">
    <name type="scientific">Eimeria maxima</name>
    <name type="common">Coccidian parasite</name>
    <dbReference type="NCBI Taxonomy" id="5804"/>
    <lineage>
        <taxon>Eukaryota</taxon>
        <taxon>Sar</taxon>
        <taxon>Alveolata</taxon>
        <taxon>Apicomplexa</taxon>
        <taxon>Conoidasida</taxon>
        <taxon>Coccidia</taxon>
        <taxon>Eucoccidiorida</taxon>
        <taxon>Eimeriorina</taxon>
        <taxon>Eimeriidae</taxon>
        <taxon>Eimeria</taxon>
    </lineage>
</organism>
<evidence type="ECO:0000313" key="3">
    <source>
        <dbReference type="EMBL" id="CDJ58216.1"/>
    </source>
</evidence>
<keyword evidence="4" id="KW-1185">Reference proteome</keyword>
<evidence type="ECO:0008006" key="5">
    <source>
        <dbReference type="Google" id="ProtNLM"/>
    </source>
</evidence>
<dbReference type="OrthoDB" id="345263at2759"/>
<keyword evidence="2" id="KW-1133">Transmembrane helix</keyword>
<feature type="compositionally biased region" description="Polar residues" evidence="1">
    <location>
        <begin position="1199"/>
        <end position="1211"/>
    </location>
</feature>
<feature type="compositionally biased region" description="Low complexity" evidence="1">
    <location>
        <begin position="1212"/>
        <end position="1223"/>
    </location>
</feature>
<name>U6M2H9_EIMMA</name>
<protein>
    <recommendedName>
        <fullName evidence="5">Transmembrane protein</fullName>
    </recommendedName>
</protein>
<keyword evidence="2" id="KW-0812">Transmembrane</keyword>
<keyword evidence="2" id="KW-0472">Membrane</keyword>
<proteinExistence type="predicted"/>